<dbReference type="GO" id="GO:0008270">
    <property type="term" value="F:zinc ion binding"/>
    <property type="evidence" value="ECO:0007669"/>
    <property type="project" value="UniProtKB-KW"/>
</dbReference>
<evidence type="ECO:0000313" key="13">
    <source>
        <dbReference type="EMBL" id="CAA3030516.1"/>
    </source>
</evidence>
<comment type="domain">
    <text evidence="11">The PHD-type zinc finger mediates the binding to H3K4me3.</text>
</comment>
<dbReference type="GO" id="GO:0006325">
    <property type="term" value="P:chromatin organization"/>
    <property type="evidence" value="ECO:0007669"/>
    <property type="project" value="UniProtKB-UniRule"/>
</dbReference>
<dbReference type="InterPro" id="IPR001965">
    <property type="entry name" value="Znf_PHD"/>
</dbReference>
<reference evidence="13 14" key="1">
    <citation type="submission" date="2019-12" db="EMBL/GenBank/DDBJ databases">
        <authorList>
            <person name="Alioto T."/>
            <person name="Alioto T."/>
            <person name="Gomez Garrido J."/>
        </authorList>
    </citation>
    <scope>NUCLEOTIDE SEQUENCE [LARGE SCALE GENOMIC DNA]</scope>
</reference>
<comment type="similarity">
    <text evidence="2 11">Belongs to the Alfin family.</text>
</comment>
<dbReference type="InterPro" id="IPR019787">
    <property type="entry name" value="Znf_PHD-finger"/>
</dbReference>
<comment type="function">
    <text evidence="11">Histone-binding component that specifically recognizes H3 tails trimethylated on 'Lys-4' (H3K4me3), which mark transcription start sites of virtually all active genes.</text>
</comment>
<dbReference type="SUPFAM" id="SSF57903">
    <property type="entry name" value="FYVE/PHD zinc finger"/>
    <property type="match status" value="1"/>
</dbReference>
<dbReference type="CDD" id="cd15613">
    <property type="entry name" value="PHD_AL_plant"/>
    <property type="match status" value="1"/>
</dbReference>
<evidence type="ECO:0000259" key="12">
    <source>
        <dbReference type="PROSITE" id="PS50016"/>
    </source>
</evidence>
<dbReference type="GO" id="GO:0042393">
    <property type="term" value="F:histone binding"/>
    <property type="evidence" value="ECO:0007669"/>
    <property type="project" value="UniProtKB-UniRule"/>
</dbReference>
<dbReference type="InterPro" id="IPR013083">
    <property type="entry name" value="Znf_RING/FYVE/PHD"/>
</dbReference>
<feature type="domain" description="PHD-type" evidence="12">
    <location>
        <begin position="159"/>
        <end position="211"/>
    </location>
</feature>
<dbReference type="AlphaFoldDB" id="A0A8S0VFC4"/>
<keyword evidence="3 11" id="KW-0479">Metal-binding</keyword>
<dbReference type="PROSITE" id="PS50016">
    <property type="entry name" value="ZF_PHD_2"/>
    <property type="match status" value="1"/>
</dbReference>
<dbReference type="InterPro" id="IPR019786">
    <property type="entry name" value="Zinc_finger_PHD-type_CS"/>
</dbReference>
<keyword evidence="7 11" id="KW-0805">Transcription regulation</keyword>
<evidence type="ECO:0000313" key="14">
    <source>
        <dbReference type="Proteomes" id="UP000594638"/>
    </source>
</evidence>
<dbReference type="PROSITE" id="PS01359">
    <property type="entry name" value="ZF_PHD_1"/>
    <property type="match status" value="1"/>
</dbReference>
<keyword evidence="9 11" id="KW-0539">Nucleus</keyword>
<comment type="subunit">
    <text evidence="11">Interacts with H3K4me3 and to a lesser extent with H3K4me2.</text>
</comment>
<organism evidence="13 14">
    <name type="scientific">Olea europaea subsp. europaea</name>
    <dbReference type="NCBI Taxonomy" id="158383"/>
    <lineage>
        <taxon>Eukaryota</taxon>
        <taxon>Viridiplantae</taxon>
        <taxon>Streptophyta</taxon>
        <taxon>Embryophyta</taxon>
        <taxon>Tracheophyta</taxon>
        <taxon>Spermatophyta</taxon>
        <taxon>Magnoliopsida</taxon>
        <taxon>eudicotyledons</taxon>
        <taxon>Gunneridae</taxon>
        <taxon>Pentapetalae</taxon>
        <taxon>asterids</taxon>
        <taxon>lamiids</taxon>
        <taxon>Lamiales</taxon>
        <taxon>Oleaceae</taxon>
        <taxon>Oleeae</taxon>
        <taxon>Olea</taxon>
    </lineage>
</organism>
<proteinExistence type="inferred from homology"/>
<dbReference type="Pfam" id="PF12165">
    <property type="entry name" value="Alfin"/>
    <property type="match status" value="1"/>
</dbReference>
<comment type="caution">
    <text evidence="13">The sequence shown here is derived from an EMBL/GenBank/DDBJ whole genome shotgun (WGS) entry which is preliminary data.</text>
</comment>
<evidence type="ECO:0000256" key="2">
    <source>
        <dbReference type="ARBA" id="ARBA00010445"/>
    </source>
</evidence>
<evidence type="ECO:0000256" key="10">
    <source>
        <dbReference type="PROSITE-ProRule" id="PRU00146"/>
    </source>
</evidence>
<dbReference type="InterPro" id="IPR021998">
    <property type="entry name" value="Alfin_N"/>
</dbReference>
<dbReference type="GO" id="GO:0005634">
    <property type="term" value="C:nucleus"/>
    <property type="evidence" value="ECO:0007669"/>
    <property type="project" value="UniProtKB-SubCell"/>
</dbReference>
<dbReference type="InterPro" id="IPR011011">
    <property type="entry name" value="Znf_FYVE_PHD"/>
</dbReference>
<evidence type="ECO:0000256" key="4">
    <source>
        <dbReference type="ARBA" id="ARBA00022771"/>
    </source>
</evidence>
<evidence type="ECO:0000256" key="3">
    <source>
        <dbReference type="ARBA" id="ARBA00022723"/>
    </source>
</evidence>
<keyword evidence="5 11" id="KW-0862">Zinc</keyword>
<dbReference type="OrthoDB" id="548568at2759"/>
<dbReference type="GO" id="GO:0006355">
    <property type="term" value="P:regulation of DNA-templated transcription"/>
    <property type="evidence" value="ECO:0007669"/>
    <property type="project" value="UniProtKB-UniRule"/>
</dbReference>
<dbReference type="Gene3D" id="3.30.40.10">
    <property type="entry name" value="Zinc/RING finger domain, C3HC4 (zinc finger)"/>
    <property type="match status" value="1"/>
</dbReference>
<dbReference type="InterPro" id="IPR045104">
    <property type="entry name" value="Alfin"/>
</dbReference>
<dbReference type="PANTHER" id="PTHR12321">
    <property type="entry name" value="CPG BINDING PROTEIN"/>
    <property type="match status" value="1"/>
</dbReference>
<dbReference type="Gramene" id="OE9A053295T1">
    <property type="protein sequence ID" value="OE9A053295C1"/>
    <property type="gene ID" value="OE9A053295"/>
</dbReference>
<keyword evidence="8 11" id="KW-0804">Transcription</keyword>
<dbReference type="FunFam" id="3.30.40.10:FF:000306">
    <property type="entry name" value="PHD finger alfin-like protein"/>
    <property type="match status" value="1"/>
</dbReference>
<evidence type="ECO:0000256" key="7">
    <source>
        <dbReference type="ARBA" id="ARBA00023015"/>
    </source>
</evidence>
<evidence type="ECO:0000256" key="8">
    <source>
        <dbReference type="ARBA" id="ARBA00023163"/>
    </source>
</evidence>
<evidence type="ECO:0000256" key="6">
    <source>
        <dbReference type="ARBA" id="ARBA00022853"/>
    </source>
</evidence>
<evidence type="ECO:0000256" key="9">
    <source>
        <dbReference type="ARBA" id="ARBA00023242"/>
    </source>
</evidence>
<evidence type="ECO:0000256" key="1">
    <source>
        <dbReference type="ARBA" id="ARBA00004123"/>
    </source>
</evidence>
<name>A0A8S0VFC4_OLEEU</name>
<dbReference type="GO" id="GO:0003712">
    <property type="term" value="F:transcription coregulator activity"/>
    <property type="evidence" value="ECO:0007669"/>
    <property type="project" value="TreeGrafter"/>
</dbReference>
<keyword evidence="14" id="KW-1185">Reference proteome</keyword>
<dbReference type="InterPro" id="IPR044104">
    <property type="entry name" value="PHD_AL_plant"/>
</dbReference>
<gene>
    <name evidence="13" type="ORF">OLEA9_A053295</name>
</gene>
<dbReference type="PANTHER" id="PTHR12321:SF60">
    <property type="entry name" value="PHD FINGER PROTEIN ALFIN-LIKE 6"/>
    <property type="match status" value="1"/>
</dbReference>
<keyword evidence="4 10" id="KW-0863">Zinc-finger</keyword>
<dbReference type="SMART" id="SM00249">
    <property type="entry name" value="PHD"/>
    <property type="match status" value="1"/>
</dbReference>
<sequence>MGFPYQYTENWERAAFKTPTPMGIMIPTPRTAAEVFNDFKGRRAGFIKALTVEKEHLCLFAFPNETWQVKPPTEMVPPELPEPVLGINFSRDLMQEKDWLTNVSLHSDSWLLSVAFHMATDYGFDKSERERLFKMINDLPTIVEVVSGNAKEEVDEEGATLCGACGAYYGIDGFWICCDLCNKWFHGTCVKITAAEAEYIEHYKCPTCSNEGAKV</sequence>
<protein>
    <recommendedName>
        <fullName evidence="11">PHD finger protein ALFIN-LIKE</fullName>
    </recommendedName>
</protein>
<accession>A0A8S0VFC4</accession>
<dbReference type="Proteomes" id="UP000594638">
    <property type="component" value="Unassembled WGS sequence"/>
</dbReference>
<comment type="subcellular location">
    <subcellularLocation>
        <location evidence="1 11">Nucleus</location>
    </subcellularLocation>
</comment>
<dbReference type="GO" id="GO:0000976">
    <property type="term" value="F:transcription cis-regulatory region binding"/>
    <property type="evidence" value="ECO:0007669"/>
    <property type="project" value="TreeGrafter"/>
</dbReference>
<dbReference type="Pfam" id="PF00628">
    <property type="entry name" value="PHD"/>
    <property type="match status" value="1"/>
</dbReference>
<keyword evidence="6 11" id="KW-0156">Chromatin regulator</keyword>
<evidence type="ECO:0000256" key="5">
    <source>
        <dbReference type="ARBA" id="ARBA00022833"/>
    </source>
</evidence>
<dbReference type="EMBL" id="CACTIH010009378">
    <property type="protein sequence ID" value="CAA3030516.1"/>
    <property type="molecule type" value="Genomic_DNA"/>
</dbReference>
<evidence type="ECO:0000256" key="11">
    <source>
        <dbReference type="RuleBase" id="RU369089"/>
    </source>
</evidence>